<dbReference type="Gene3D" id="3.90.850.10">
    <property type="entry name" value="Fumarylacetoacetase-like, C-terminal domain"/>
    <property type="match status" value="1"/>
</dbReference>
<dbReference type="PANTHER" id="PTHR30143">
    <property type="entry name" value="ACID HYDRATASE"/>
    <property type="match status" value="1"/>
</dbReference>
<evidence type="ECO:0000313" key="3">
    <source>
        <dbReference type="EMBL" id="GAA2658603.1"/>
    </source>
</evidence>
<name>A0ABP6E7G8_9ACTN</name>
<reference evidence="4" key="1">
    <citation type="journal article" date="2019" name="Int. J. Syst. Evol. Microbiol.">
        <title>The Global Catalogue of Microorganisms (GCM) 10K type strain sequencing project: providing services to taxonomists for standard genome sequencing and annotation.</title>
        <authorList>
            <consortium name="The Broad Institute Genomics Platform"/>
            <consortium name="The Broad Institute Genome Sequencing Center for Infectious Disease"/>
            <person name="Wu L."/>
            <person name="Ma J."/>
        </authorList>
    </citation>
    <scope>NUCLEOTIDE SEQUENCE [LARGE SCALE GENOMIC DNA]</scope>
    <source>
        <strain evidence="4">JCM 16374</strain>
    </source>
</reference>
<feature type="domain" description="Fumarylacetoacetase-like C-terminal" evidence="2">
    <location>
        <begin position="96"/>
        <end position="248"/>
    </location>
</feature>
<dbReference type="EMBL" id="BAAARK010000006">
    <property type="protein sequence ID" value="GAA2658603.1"/>
    <property type="molecule type" value="Genomic_DNA"/>
</dbReference>
<keyword evidence="1" id="KW-0456">Lyase</keyword>
<keyword evidence="4" id="KW-1185">Reference proteome</keyword>
<organism evidence="3 4">
    <name type="scientific">Streptomyces lunalinharesii</name>
    <dbReference type="NCBI Taxonomy" id="333384"/>
    <lineage>
        <taxon>Bacteria</taxon>
        <taxon>Bacillati</taxon>
        <taxon>Actinomycetota</taxon>
        <taxon>Actinomycetes</taxon>
        <taxon>Kitasatosporales</taxon>
        <taxon>Streptomycetaceae</taxon>
        <taxon>Streptomyces</taxon>
    </lineage>
</organism>
<proteinExistence type="predicted"/>
<evidence type="ECO:0000256" key="1">
    <source>
        <dbReference type="ARBA" id="ARBA00023239"/>
    </source>
</evidence>
<dbReference type="GO" id="GO:0016787">
    <property type="term" value="F:hydrolase activity"/>
    <property type="evidence" value="ECO:0007669"/>
    <property type="project" value="UniProtKB-KW"/>
</dbReference>
<dbReference type="SUPFAM" id="SSF56529">
    <property type="entry name" value="FAH"/>
    <property type="match status" value="1"/>
</dbReference>
<dbReference type="RefSeq" id="WP_344575338.1">
    <property type="nucleotide sequence ID" value="NZ_BAAARK010000006.1"/>
</dbReference>
<sequence length="251" mass="26318">MTDVQELAATLDDAERSVRAIAPLTDGGPLGVADAYRVQRAVLARRTARGERLIGVKMGFTSRAKMVQMGVDDVIWGLLTDSMLVESTLDLSGLIQPRIEPEIAFLIGRRVRSAVEVDAAVAGVAVGYEVLDSRYRDFAFTLPDVIADNASAAAFGVGAWHDPRELGGIDNIGLVLEIEGRLTRTGSSAAILGDPMRSLRAAARLAERAGIPLEPGWVVLAGAATAAVPLPRDAHVRVSGAGLGSVAVTTV</sequence>
<evidence type="ECO:0000259" key="2">
    <source>
        <dbReference type="Pfam" id="PF01557"/>
    </source>
</evidence>
<gene>
    <name evidence="3" type="ORF">GCM10009864_26700</name>
</gene>
<dbReference type="Pfam" id="PF01557">
    <property type="entry name" value="FAA_hydrolase"/>
    <property type="match status" value="1"/>
</dbReference>
<dbReference type="InterPro" id="IPR050772">
    <property type="entry name" value="Hydratase-Decarb/MhpD_sf"/>
</dbReference>
<comment type="caution">
    <text evidence="3">The sequence shown here is derived from an EMBL/GenBank/DDBJ whole genome shotgun (WGS) entry which is preliminary data.</text>
</comment>
<dbReference type="PANTHER" id="PTHR30143:SF0">
    <property type="entry name" value="2-KETO-4-PENTENOATE HYDRATASE"/>
    <property type="match status" value="1"/>
</dbReference>
<dbReference type="Proteomes" id="UP001500994">
    <property type="component" value="Unassembled WGS sequence"/>
</dbReference>
<dbReference type="InterPro" id="IPR036663">
    <property type="entry name" value="Fumarylacetoacetase_C_sf"/>
</dbReference>
<accession>A0ABP6E7G8</accession>
<evidence type="ECO:0000313" key="4">
    <source>
        <dbReference type="Proteomes" id="UP001500994"/>
    </source>
</evidence>
<keyword evidence="3" id="KW-0378">Hydrolase</keyword>
<dbReference type="InterPro" id="IPR011234">
    <property type="entry name" value="Fumarylacetoacetase-like_C"/>
</dbReference>
<protein>
    <submittedName>
        <fullName evidence="3">Fumarylacetoacetate hydrolase family protein</fullName>
    </submittedName>
</protein>